<organism evidence="2 3">
    <name type="scientific">Caerostris extrusa</name>
    <name type="common">Bark spider</name>
    <name type="synonym">Caerostris bankana</name>
    <dbReference type="NCBI Taxonomy" id="172846"/>
    <lineage>
        <taxon>Eukaryota</taxon>
        <taxon>Metazoa</taxon>
        <taxon>Ecdysozoa</taxon>
        <taxon>Arthropoda</taxon>
        <taxon>Chelicerata</taxon>
        <taxon>Arachnida</taxon>
        <taxon>Araneae</taxon>
        <taxon>Araneomorphae</taxon>
        <taxon>Entelegynae</taxon>
        <taxon>Araneoidea</taxon>
        <taxon>Araneidae</taxon>
        <taxon>Caerostris</taxon>
    </lineage>
</organism>
<feature type="compositionally biased region" description="Basic and acidic residues" evidence="1">
    <location>
        <begin position="116"/>
        <end position="154"/>
    </location>
</feature>
<dbReference type="EMBL" id="BPLR01009612">
    <property type="protein sequence ID" value="GIY33264.1"/>
    <property type="molecule type" value="Genomic_DNA"/>
</dbReference>
<evidence type="ECO:0000256" key="1">
    <source>
        <dbReference type="SAM" id="MobiDB-lite"/>
    </source>
</evidence>
<name>A0AAV4SJV5_CAEEX</name>
<keyword evidence="3" id="KW-1185">Reference proteome</keyword>
<proteinExistence type="predicted"/>
<feature type="compositionally biased region" description="Basic and acidic residues" evidence="1">
    <location>
        <begin position="75"/>
        <end position="99"/>
    </location>
</feature>
<gene>
    <name evidence="2" type="ORF">CEXT_692601</name>
</gene>
<reference evidence="2 3" key="1">
    <citation type="submission" date="2021-06" db="EMBL/GenBank/DDBJ databases">
        <title>Caerostris extrusa draft genome.</title>
        <authorList>
            <person name="Kono N."/>
            <person name="Arakawa K."/>
        </authorList>
    </citation>
    <scope>NUCLEOTIDE SEQUENCE [LARGE SCALE GENOMIC DNA]</scope>
</reference>
<sequence length="154" mass="17331">MLIWRSPLFHSVTKDVEKKKAFLNKFNILGLLSLGKAVEEHSKEGTRKEQLDVRGFGSCGGVFCPKNTRKKELEKNGWMRGNLDEKDEQSGREVAESAKKKEKSLQSAFTKAARFLSEEHSKEGTGKEQLDARGEKDEKSGREVGESAKKEEKS</sequence>
<dbReference type="AlphaFoldDB" id="A0AAV4SJV5"/>
<accession>A0AAV4SJV5</accession>
<dbReference type="Proteomes" id="UP001054945">
    <property type="component" value="Unassembled WGS sequence"/>
</dbReference>
<evidence type="ECO:0000313" key="2">
    <source>
        <dbReference type="EMBL" id="GIY33264.1"/>
    </source>
</evidence>
<protein>
    <submittedName>
        <fullName evidence="2">Uncharacterized protein</fullName>
    </submittedName>
</protein>
<comment type="caution">
    <text evidence="2">The sequence shown here is derived from an EMBL/GenBank/DDBJ whole genome shotgun (WGS) entry which is preliminary data.</text>
</comment>
<feature type="region of interest" description="Disordered" evidence="1">
    <location>
        <begin position="75"/>
        <end position="154"/>
    </location>
</feature>
<evidence type="ECO:0000313" key="3">
    <source>
        <dbReference type="Proteomes" id="UP001054945"/>
    </source>
</evidence>